<dbReference type="PRINTS" id="PR00050">
    <property type="entry name" value="COLDSHOCK"/>
</dbReference>
<dbReference type="Gene3D" id="2.40.50.140">
    <property type="entry name" value="Nucleic acid-binding proteins"/>
    <property type="match status" value="2"/>
</dbReference>
<sequence length="174" mass="19281">MTNFAAKQESEDSPMEQVVRVIGRVKWFDSAKGYGFIVAESTSDAGLTGDVMLHVTCLRGYGESFADEGARIVCDAVKGERGWQTANIIEMERPRASVAKEQGLERAYESVTLKWFNRTRGYGFVQRDGDDTDIFVHAVVLRKAGYEDVEPGTILEVCIDTGSKGEHVSHIKRA</sequence>
<dbReference type="SUPFAM" id="SSF50249">
    <property type="entry name" value="Nucleic acid-binding proteins"/>
    <property type="match status" value="2"/>
</dbReference>
<dbReference type="AlphaFoldDB" id="A0A059DZ34"/>
<dbReference type="SMART" id="SM00357">
    <property type="entry name" value="CSP"/>
    <property type="match status" value="2"/>
</dbReference>
<reference evidence="2 5" key="2">
    <citation type="journal article" date="2018" name="Nat. Biotechnol.">
        <title>A standardized bacterial taxonomy based on genome phylogeny substantially revises the tree of life.</title>
        <authorList>
            <person name="Parks D.H."/>
            <person name="Chuvochina M."/>
            <person name="Waite D.W."/>
            <person name="Rinke C."/>
            <person name="Skarshewski A."/>
            <person name="Chaumeil P.A."/>
            <person name="Hugenholtz P."/>
        </authorList>
    </citation>
    <scope>NUCLEOTIDE SEQUENCE [LARGE SCALE GENOMIC DNA]</scope>
    <source>
        <strain evidence="2">UBA8557</strain>
    </source>
</reference>
<dbReference type="GO" id="GO:0003676">
    <property type="term" value="F:nucleic acid binding"/>
    <property type="evidence" value="ECO:0007669"/>
    <property type="project" value="InterPro"/>
</dbReference>
<evidence type="ECO:0000313" key="2">
    <source>
        <dbReference type="EMBL" id="HAE94713.1"/>
    </source>
</evidence>
<organism evidence="3 4">
    <name type="scientific">Hyphomonas atlantica</name>
    <dbReference type="NCBI Taxonomy" id="1280948"/>
    <lineage>
        <taxon>Bacteria</taxon>
        <taxon>Pseudomonadati</taxon>
        <taxon>Pseudomonadota</taxon>
        <taxon>Alphaproteobacteria</taxon>
        <taxon>Hyphomonadales</taxon>
        <taxon>Hyphomonadaceae</taxon>
        <taxon>Hyphomonas</taxon>
    </lineage>
</organism>
<dbReference type="PATRIC" id="fig|1280948.3.peg.2787"/>
<dbReference type="GeneID" id="92500652"/>
<evidence type="ECO:0000259" key="1">
    <source>
        <dbReference type="PROSITE" id="PS51857"/>
    </source>
</evidence>
<dbReference type="InterPro" id="IPR011129">
    <property type="entry name" value="CSD"/>
</dbReference>
<feature type="domain" description="CSD" evidence="1">
    <location>
        <begin position="108"/>
        <end position="173"/>
    </location>
</feature>
<accession>A0A059DZ34</accession>
<keyword evidence="4" id="KW-1185">Reference proteome</keyword>
<dbReference type="GO" id="GO:0005829">
    <property type="term" value="C:cytosol"/>
    <property type="evidence" value="ECO:0007669"/>
    <property type="project" value="UniProtKB-ARBA"/>
</dbReference>
<evidence type="ECO:0000313" key="5">
    <source>
        <dbReference type="Proteomes" id="UP000259173"/>
    </source>
</evidence>
<protein>
    <submittedName>
        <fullName evidence="2">Cold shock domain-containing protein</fullName>
    </submittedName>
</protein>
<evidence type="ECO:0000313" key="4">
    <source>
        <dbReference type="Proteomes" id="UP000024547"/>
    </source>
</evidence>
<dbReference type="EMBL" id="AWFH01000045">
    <property type="protein sequence ID" value="KCZ59280.1"/>
    <property type="molecule type" value="Genomic_DNA"/>
</dbReference>
<proteinExistence type="predicted"/>
<dbReference type="RefSeq" id="WP_051602807.1">
    <property type="nucleotide sequence ID" value="NZ_AWFH01000045.1"/>
</dbReference>
<dbReference type="PROSITE" id="PS51857">
    <property type="entry name" value="CSD_2"/>
    <property type="match status" value="1"/>
</dbReference>
<dbReference type="Pfam" id="PF00313">
    <property type="entry name" value="CSD"/>
    <property type="match status" value="2"/>
</dbReference>
<dbReference type="STRING" id="1280948.HY36_08355"/>
<dbReference type="Proteomes" id="UP000024547">
    <property type="component" value="Unassembled WGS sequence"/>
</dbReference>
<dbReference type="InterPro" id="IPR012340">
    <property type="entry name" value="NA-bd_OB-fold"/>
</dbReference>
<dbReference type="InterPro" id="IPR002059">
    <property type="entry name" value="CSP_DNA-bd"/>
</dbReference>
<dbReference type="EMBL" id="DMBR01000276">
    <property type="protein sequence ID" value="HAE94713.1"/>
    <property type="molecule type" value="Genomic_DNA"/>
</dbReference>
<name>A0A059DZ34_9PROT</name>
<dbReference type="Proteomes" id="UP000259173">
    <property type="component" value="Unassembled WGS sequence"/>
</dbReference>
<gene>
    <name evidence="2" type="ORF">DCG65_09140</name>
    <name evidence="3" type="ORF">HY36_08355</name>
</gene>
<dbReference type="InterPro" id="IPR050181">
    <property type="entry name" value="Cold_shock_domain"/>
</dbReference>
<dbReference type="CDD" id="cd04458">
    <property type="entry name" value="CSP_CDS"/>
    <property type="match status" value="2"/>
</dbReference>
<comment type="caution">
    <text evidence="3">The sequence shown here is derived from an EMBL/GenBank/DDBJ whole genome shotgun (WGS) entry which is preliminary data.</text>
</comment>
<reference evidence="3 4" key="1">
    <citation type="journal article" date="2014" name="Antonie Van Leeuwenhoek">
        <title>Hyphomonas beringensis sp. nov. and Hyphomonas chukchiensis sp. nov., isolated from surface seawater of the Bering Sea and Chukchi Sea.</title>
        <authorList>
            <person name="Li C."/>
            <person name="Lai Q."/>
            <person name="Li G."/>
            <person name="Dong C."/>
            <person name="Wang J."/>
            <person name="Liao Y."/>
            <person name="Shao Z."/>
        </authorList>
    </citation>
    <scope>NUCLEOTIDE SEQUENCE [LARGE SCALE GENOMIC DNA]</scope>
    <source>
        <strain evidence="3 4">22II1-22F38</strain>
    </source>
</reference>
<dbReference type="eggNOG" id="COG1278">
    <property type="taxonomic scope" value="Bacteria"/>
</dbReference>
<dbReference type="OrthoDB" id="9791685at2"/>
<evidence type="ECO:0000313" key="3">
    <source>
        <dbReference type="EMBL" id="KCZ59280.1"/>
    </source>
</evidence>
<dbReference type="PANTHER" id="PTHR11544">
    <property type="entry name" value="COLD SHOCK DOMAIN CONTAINING PROTEINS"/>
    <property type="match status" value="1"/>
</dbReference>